<dbReference type="AlphaFoldDB" id="A0A167N918"/>
<evidence type="ECO:0000313" key="2">
    <source>
        <dbReference type="EMBL" id="OAD75374.1"/>
    </source>
</evidence>
<dbReference type="EMBL" id="KV440977">
    <property type="protein sequence ID" value="OAD75374.1"/>
    <property type="molecule type" value="Genomic_DNA"/>
</dbReference>
<reference evidence="3" key="1">
    <citation type="submission" date="2015-06" db="EMBL/GenBank/DDBJ databases">
        <title>Expansion of signal transduction pathways in fungi by whole-genome duplication.</title>
        <authorList>
            <consortium name="DOE Joint Genome Institute"/>
            <person name="Corrochano L.M."/>
            <person name="Kuo A."/>
            <person name="Marcet-Houben M."/>
            <person name="Polaino S."/>
            <person name="Salamov A."/>
            <person name="Villalobos J.M."/>
            <person name="Alvarez M.I."/>
            <person name="Avalos J."/>
            <person name="Benito E.P."/>
            <person name="Benoit I."/>
            <person name="Burger G."/>
            <person name="Camino L.P."/>
            <person name="Canovas D."/>
            <person name="Cerda-Olmedo E."/>
            <person name="Cheng J.-F."/>
            <person name="Dominguez A."/>
            <person name="Elias M."/>
            <person name="Eslava A.P."/>
            <person name="Glaser F."/>
            <person name="Grimwood J."/>
            <person name="Gutierrez G."/>
            <person name="Heitman J."/>
            <person name="Henrissat B."/>
            <person name="Iturriaga E.A."/>
            <person name="Lang B.F."/>
            <person name="Lavin J.L."/>
            <person name="Lee S."/>
            <person name="Li W."/>
            <person name="Lindquist E."/>
            <person name="Lopez-Garcia S."/>
            <person name="Luque E.M."/>
            <person name="Marcos A.T."/>
            <person name="Martin J."/>
            <person name="McCluskey K."/>
            <person name="Medina H.R."/>
            <person name="Miralles-Duran A."/>
            <person name="Miyazaki A."/>
            <person name="Munoz-Torres E."/>
            <person name="Oguiza J.A."/>
            <person name="Ohm R."/>
            <person name="Olmedo M."/>
            <person name="Orejas M."/>
            <person name="Ortiz-Castellanos L."/>
            <person name="Pisabarro A.G."/>
            <person name="Rodriguez-Romero J."/>
            <person name="Ruiz-Herrera J."/>
            <person name="Ruiz-Vazquez R."/>
            <person name="Sanz C."/>
            <person name="Schackwitz W."/>
            <person name="Schmutz J."/>
            <person name="Shahriari M."/>
            <person name="Shelest E."/>
            <person name="Silva-Franco F."/>
            <person name="Soanes D."/>
            <person name="Syed K."/>
            <person name="Tagua V.G."/>
            <person name="Talbot N.J."/>
            <person name="Thon M."/>
            <person name="De vries R.P."/>
            <person name="Wiebenga A."/>
            <person name="Yadav J.S."/>
            <person name="Braun E.L."/>
            <person name="Baker S."/>
            <person name="Garre V."/>
            <person name="Horwitz B."/>
            <person name="Torres-Martinez S."/>
            <person name="Idnurm A."/>
            <person name="Herrera-Estrella A."/>
            <person name="Gabaldon T."/>
            <person name="Grigoriev I.V."/>
        </authorList>
    </citation>
    <scope>NUCLEOTIDE SEQUENCE [LARGE SCALE GENOMIC DNA]</scope>
    <source>
        <strain evidence="3">NRRL 1555(-)</strain>
    </source>
</reference>
<dbReference type="Proteomes" id="UP000077315">
    <property type="component" value="Unassembled WGS sequence"/>
</dbReference>
<dbReference type="VEuPathDB" id="FungiDB:PHYBLDRAFT_64296"/>
<evidence type="ECO:0000256" key="1">
    <source>
        <dbReference type="SAM" id="MobiDB-lite"/>
    </source>
</evidence>
<sequence length="139" mass="16469">MEPNKELEYDMKKARKKDFIQKKEVVKNKLEKSMQTKSSAGEERDEPMNMVTCNRDATVESKDSTMEDSTGTISADEHEAIYDMYMDEQTQFCQKMFESLSSQKEYQEKMLWYVSEQKKSNARMKKMMEKLVKILTDKK</sequence>
<accession>A0A167N918</accession>
<dbReference type="GeneID" id="29002180"/>
<dbReference type="InParanoid" id="A0A167N918"/>
<protein>
    <submittedName>
        <fullName evidence="2">Uncharacterized protein</fullName>
    </submittedName>
</protein>
<name>A0A167N918_PHYB8</name>
<dbReference type="RefSeq" id="XP_018293414.1">
    <property type="nucleotide sequence ID" value="XM_018441274.1"/>
</dbReference>
<evidence type="ECO:0000313" key="3">
    <source>
        <dbReference type="Proteomes" id="UP000077315"/>
    </source>
</evidence>
<feature type="region of interest" description="Disordered" evidence="1">
    <location>
        <begin position="30"/>
        <end position="51"/>
    </location>
</feature>
<keyword evidence="3" id="KW-1185">Reference proteome</keyword>
<proteinExistence type="predicted"/>
<organism evidence="2 3">
    <name type="scientific">Phycomyces blakesleeanus (strain ATCC 8743b / DSM 1359 / FGSC 10004 / NBRC 33097 / NRRL 1555)</name>
    <dbReference type="NCBI Taxonomy" id="763407"/>
    <lineage>
        <taxon>Eukaryota</taxon>
        <taxon>Fungi</taxon>
        <taxon>Fungi incertae sedis</taxon>
        <taxon>Mucoromycota</taxon>
        <taxon>Mucoromycotina</taxon>
        <taxon>Mucoromycetes</taxon>
        <taxon>Mucorales</taxon>
        <taxon>Phycomycetaceae</taxon>
        <taxon>Phycomyces</taxon>
    </lineage>
</organism>
<gene>
    <name evidence="2" type="ORF">PHYBLDRAFT_64296</name>
</gene>